<dbReference type="EMBL" id="AAMT01000001">
    <property type="protein sequence ID" value="EAQ14844.1"/>
    <property type="molecule type" value="Genomic_DNA"/>
</dbReference>
<gene>
    <name evidence="1" type="ORF">RB2654_19713</name>
</gene>
<comment type="caution">
    <text evidence="1">The sequence shown here is derived from an EMBL/GenBank/DDBJ whole genome shotgun (WGS) entry which is preliminary data.</text>
</comment>
<dbReference type="STRING" id="314271.RB2654_19713"/>
<evidence type="ECO:0000313" key="2">
    <source>
        <dbReference type="Proteomes" id="UP000002931"/>
    </source>
</evidence>
<evidence type="ECO:0000313" key="1">
    <source>
        <dbReference type="EMBL" id="EAQ14844.1"/>
    </source>
</evidence>
<reference evidence="1 2" key="1">
    <citation type="journal article" date="2010" name="J. Bacteriol.">
        <title>Genome sequences of Pelagibaca bermudensis HTCC2601T and Maritimibacter alkaliphilus HTCC2654T, the type strains of two marine Roseobacter genera.</title>
        <authorList>
            <person name="Thrash J.C."/>
            <person name="Cho J.C."/>
            <person name="Ferriera S."/>
            <person name="Johnson J."/>
            <person name="Vergin K.L."/>
            <person name="Giovannoni S.J."/>
        </authorList>
    </citation>
    <scope>NUCLEOTIDE SEQUENCE [LARGE SCALE GENOMIC DNA]</scope>
    <source>
        <strain evidence="1 2">HTCC2654</strain>
    </source>
</reference>
<protein>
    <submittedName>
        <fullName evidence="1">Uncharacterized protein</fullName>
    </submittedName>
</protein>
<dbReference type="RefSeq" id="WP_008334765.1">
    <property type="nucleotide sequence ID" value="NZ_CH902578.1"/>
</dbReference>
<sequence>MIRINAREVRSARSQYDWVEPGELLDHNVTHPAFAKFWDMARADSFAAAV</sequence>
<proteinExistence type="predicted"/>
<keyword evidence="2" id="KW-1185">Reference proteome</keyword>
<dbReference type="AlphaFoldDB" id="A3VAA3"/>
<dbReference type="HOGENOM" id="CLU_3119540_0_0_5"/>
<dbReference type="Proteomes" id="UP000002931">
    <property type="component" value="Unassembled WGS sequence"/>
</dbReference>
<accession>A3VAA3</accession>
<organism evidence="1 2">
    <name type="scientific">Maritimibacter alkaliphilus HTCC2654</name>
    <dbReference type="NCBI Taxonomy" id="314271"/>
    <lineage>
        <taxon>Bacteria</taxon>
        <taxon>Pseudomonadati</taxon>
        <taxon>Pseudomonadota</taxon>
        <taxon>Alphaproteobacteria</taxon>
        <taxon>Rhodobacterales</taxon>
        <taxon>Roseobacteraceae</taxon>
        <taxon>Maritimibacter</taxon>
    </lineage>
</organism>
<name>A3VAA3_9RHOB</name>